<dbReference type="EMBL" id="CAJEWN010000304">
    <property type="protein sequence ID" value="CAD2177759.1"/>
    <property type="molecule type" value="Genomic_DNA"/>
</dbReference>
<evidence type="ECO:0000256" key="1">
    <source>
        <dbReference type="SAM" id="SignalP"/>
    </source>
</evidence>
<dbReference type="AlphaFoldDB" id="A0A6V7VSH2"/>
<reference evidence="2 3" key="1">
    <citation type="submission" date="2020-08" db="EMBL/GenBank/DDBJ databases">
        <authorList>
            <person name="Koutsovoulos G."/>
            <person name="Danchin GJ E."/>
        </authorList>
    </citation>
    <scope>NUCLEOTIDE SEQUENCE [LARGE SCALE GENOMIC DNA]</scope>
</reference>
<keyword evidence="1" id="KW-0732">Signal</keyword>
<organism evidence="2 3">
    <name type="scientific">Meloidogyne enterolobii</name>
    <name type="common">Root-knot nematode worm</name>
    <name type="synonym">Meloidogyne mayaguensis</name>
    <dbReference type="NCBI Taxonomy" id="390850"/>
    <lineage>
        <taxon>Eukaryota</taxon>
        <taxon>Metazoa</taxon>
        <taxon>Ecdysozoa</taxon>
        <taxon>Nematoda</taxon>
        <taxon>Chromadorea</taxon>
        <taxon>Rhabditida</taxon>
        <taxon>Tylenchina</taxon>
        <taxon>Tylenchomorpha</taxon>
        <taxon>Tylenchoidea</taxon>
        <taxon>Meloidogynidae</taxon>
        <taxon>Meloidogyninae</taxon>
        <taxon>Meloidogyne</taxon>
    </lineage>
</organism>
<sequence length="161" mass="17096">MSERSFQILFAFILIQFIVVPINCKDVPSKEGDAKVEDSERLKRMGMGSGGYGSSGCNCGYGQQSGGYGQSMGSGYGQSMTGGYGQSSCSSCGFRRPMTGGYGQSMSGGYGQSMSGGMGNLWVDMDNQWAGMAKKALVVAVQVVEEVVEVMVMAANFKKFR</sequence>
<feature type="chain" id="PRO_5027914060" evidence="1">
    <location>
        <begin position="25"/>
        <end position="161"/>
    </location>
</feature>
<feature type="signal peptide" evidence="1">
    <location>
        <begin position="1"/>
        <end position="24"/>
    </location>
</feature>
<accession>A0A6V7VSH2</accession>
<evidence type="ECO:0000313" key="2">
    <source>
        <dbReference type="EMBL" id="CAD2177759.1"/>
    </source>
</evidence>
<comment type="caution">
    <text evidence="2">The sequence shown here is derived from an EMBL/GenBank/DDBJ whole genome shotgun (WGS) entry which is preliminary data.</text>
</comment>
<protein>
    <submittedName>
        <fullName evidence="2">Uncharacterized protein</fullName>
    </submittedName>
</protein>
<dbReference type="Proteomes" id="UP000580250">
    <property type="component" value="Unassembled WGS sequence"/>
</dbReference>
<evidence type="ECO:0000313" key="3">
    <source>
        <dbReference type="Proteomes" id="UP000580250"/>
    </source>
</evidence>
<name>A0A6V7VSH2_MELEN</name>
<proteinExistence type="predicted"/>
<gene>
    <name evidence="2" type="ORF">MENT_LOCUS29652</name>
</gene>